<comment type="pathway">
    <text evidence="3">Secondary metabolite biosynthesis.</text>
</comment>
<keyword evidence="8" id="KW-1133">Transmembrane helix</keyword>
<evidence type="ECO:0000256" key="12">
    <source>
        <dbReference type="ARBA" id="ARBA00023136"/>
    </source>
</evidence>
<evidence type="ECO:0000256" key="10">
    <source>
        <dbReference type="ARBA" id="ARBA00023004"/>
    </source>
</evidence>
<sequence length="514" mass="57961">MPSIISPLLSWWLLGGVVVLAAVVKTWRRDRRKLPPGPRGIPLLGNVLQTPATSPERAFADWAKIYGDVIYVRLFRTPMVVLNSIEAARDLLDKRSSIYSDRPRMVLLAELLGQGATLPVLRYGERLRKQRRWLQEGVGNKVKLRSYQHIQLREVKKLLRNLSQTPEHFVEHLHLYLAAIMVEITYGRRVSSMNDEMVRVADLAVNSTDAAGRPGSMPIDFIPFLKHVPAWLPGAGWKRHYSVVRAISEEWMNLGYQVGTSGMADGTITPCIFTNVMAEYGGAPPPEEQEDIKGLGFSVYGAGVETTRGTLAICFLMMTRNTEAYIKAQAEVDRVVGHDRLPTFSDRESLPYVEAFLEEVYRSRPSLPLAVPHRVMTDDHYREYDIPAGCNVFANTWAMSRDTRYYPEPEEFRPERYLTSDGRLREDVLLPSSFVFGFGRRICPGQAMADASIWLAVANVFALFDVRKVLDEDGKEVTPPAAFFPGITSQPVPFPCRITLRSEKAAELFADLDE</sequence>
<dbReference type="InterPro" id="IPR001128">
    <property type="entry name" value="Cyt_P450"/>
</dbReference>
<name>A0AAD7XG41_9APHY</name>
<evidence type="ECO:0000256" key="8">
    <source>
        <dbReference type="ARBA" id="ARBA00022989"/>
    </source>
</evidence>
<gene>
    <name evidence="15" type="ORF">ONZ51_g2930</name>
</gene>
<dbReference type="InterPro" id="IPR002401">
    <property type="entry name" value="Cyt_P450_E_grp-I"/>
</dbReference>
<dbReference type="AlphaFoldDB" id="A0AAD7XG41"/>
<protein>
    <recommendedName>
        <fullName evidence="17">Cytochrome P450</fullName>
    </recommendedName>
</protein>
<dbReference type="PANTHER" id="PTHR46300">
    <property type="entry name" value="P450, PUTATIVE (EUROFUNG)-RELATED-RELATED"/>
    <property type="match status" value="1"/>
</dbReference>
<dbReference type="CDD" id="cd11065">
    <property type="entry name" value="CYP64-like"/>
    <property type="match status" value="1"/>
</dbReference>
<comment type="similarity">
    <text evidence="4 14">Belongs to the cytochrome P450 family.</text>
</comment>
<keyword evidence="7 13" id="KW-0479">Metal-binding</keyword>
<dbReference type="GO" id="GO:0005506">
    <property type="term" value="F:iron ion binding"/>
    <property type="evidence" value="ECO:0007669"/>
    <property type="project" value="InterPro"/>
</dbReference>
<dbReference type="PRINTS" id="PR00385">
    <property type="entry name" value="P450"/>
</dbReference>
<organism evidence="15 16">
    <name type="scientific">Trametes cubensis</name>
    <dbReference type="NCBI Taxonomy" id="1111947"/>
    <lineage>
        <taxon>Eukaryota</taxon>
        <taxon>Fungi</taxon>
        <taxon>Dikarya</taxon>
        <taxon>Basidiomycota</taxon>
        <taxon>Agaricomycotina</taxon>
        <taxon>Agaricomycetes</taxon>
        <taxon>Polyporales</taxon>
        <taxon>Polyporaceae</taxon>
        <taxon>Trametes</taxon>
    </lineage>
</organism>
<dbReference type="InterPro" id="IPR036396">
    <property type="entry name" value="Cyt_P450_sf"/>
</dbReference>
<evidence type="ECO:0008006" key="17">
    <source>
        <dbReference type="Google" id="ProtNLM"/>
    </source>
</evidence>
<dbReference type="InterPro" id="IPR017972">
    <property type="entry name" value="Cyt_P450_CS"/>
</dbReference>
<reference evidence="15" key="1">
    <citation type="submission" date="2022-11" db="EMBL/GenBank/DDBJ databases">
        <title>Genome Sequence of Cubamyces cubensis.</title>
        <authorList>
            <person name="Buettner E."/>
        </authorList>
    </citation>
    <scope>NUCLEOTIDE SEQUENCE</scope>
    <source>
        <strain evidence="15">MPL-01</strain>
    </source>
</reference>
<keyword evidence="10 13" id="KW-0408">Iron</keyword>
<keyword evidence="6" id="KW-0812">Transmembrane</keyword>
<accession>A0AAD7XG41</accession>
<dbReference type="Gene3D" id="1.10.630.10">
    <property type="entry name" value="Cytochrome P450"/>
    <property type="match status" value="1"/>
</dbReference>
<dbReference type="InterPro" id="IPR050364">
    <property type="entry name" value="Cytochrome_P450_fung"/>
</dbReference>
<dbReference type="Pfam" id="PF00067">
    <property type="entry name" value="p450"/>
    <property type="match status" value="1"/>
</dbReference>
<evidence type="ECO:0000256" key="7">
    <source>
        <dbReference type="ARBA" id="ARBA00022723"/>
    </source>
</evidence>
<dbReference type="GO" id="GO:0004497">
    <property type="term" value="F:monooxygenase activity"/>
    <property type="evidence" value="ECO:0007669"/>
    <property type="project" value="UniProtKB-KW"/>
</dbReference>
<feature type="binding site" description="axial binding residue" evidence="13">
    <location>
        <position position="443"/>
    </location>
    <ligand>
        <name>heme</name>
        <dbReference type="ChEBI" id="CHEBI:30413"/>
    </ligand>
    <ligandPart>
        <name>Fe</name>
        <dbReference type="ChEBI" id="CHEBI:18248"/>
    </ligandPart>
</feature>
<evidence type="ECO:0000256" key="14">
    <source>
        <dbReference type="RuleBase" id="RU000461"/>
    </source>
</evidence>
<evidence type="ECO:0000256" key="4">
    <source>
        <dbReference type="ARBA" id="ARBA00010617"/>
    </source>
</evidence>
<keyword evidence="12" id="KW-0472">Membrane</keyword>
<keyword evidence="9 14" id="KW-0560">Oxidoreductase</keyword>
<dbReference type="GO" id="GO:0016705">
    <property type="term" value="F:oxidoreductase activity, acting on paired donors, with incorporation or reduction of molecular oxygen"/>
    <property type="evidence" value="ECO:0007669"/>
    <property type="project" value="InterPro"/>
</dbReference>
<comment type="subcellular location">
    <subcellularLocation>
        <location evidence="2">Membrane</location>
        <topology evidence="2">Single-pass membrane protein</topology>
    </subcellularLocation>
</comment>
<dbReference type="GO" id="GO:0016020">
    <property type="term" value="C:membrane"/>
    <property type="evidence" value="ECO:0007669"/>
    <property type="project" value="UniProtKB-SubCell"/>
</dbReference>
<evidence type="ECO:0000313" key="16">
    <source>
        <dbReference type="Proteomes" id="UP001215151"/>
    </source>
</evidence>
<proteinExistence type="inferred from homology"/>
<dbReference type="GO" id="GO:0020037">
    <property type="term" value="F:heme binding"/>
    <property type="evidence" value="ECO:0007669"/>
    <property type="project" value="InterPro"/>
</dbReference>
<comment type="caution">
    <text evidence="15">The sequence shown here is derived from an EMBL/GenBank/DDBJ whole genome shotgun (WGS) entry which is preliminary data.</text>
</comment>
<keyword evidence="11 14" id="KW-0503">Monooxygenase</keyword>
<dbReference type="Proteomes" id="UP001215151">
    <property type="component" value="Unassembled WGS sequence"/>
</dbReference>
<keyword evidence="5 13" id="KW-0349">Heme</keyword>
<evidence type="ECO:0000313" key="15">
    <source>
        <dbReference type="EMBL" id="KAJ8489413.1"/>
    </source>
</evidence>
<dbReference type="PANTHER" id="PTHR46300:SF7">
    <property type="entry name" value="P450, PUTATIVE (EUROFUNG)-RELATED"/>
    <property type="match status" value="1"/>
</dbReference>
<evidence type="ECO:0000256" key="5">
    <source>
        <dbReference type="ARBA" id="ARBA00022617"/>
    </source>
</evidence>
<evidence type="ECO:0000256" key="3">
    <source>
        <dbReference type="ARBA" id="ARBA00005179"/>
    </source>
</evidence>
<evidence type="ECO:0000256" key="2">
    <source>
        <dbReference type="ARBA" id="ARBA00004167"/>
    </source>
</evidence>
<comment type="cofactor">
    <cofactor evidence="1 13">
        <name>heme</name>
        <dbReference type="ChEBI" id="CHEBI:30413"/>
    </cofactor>
</comment>
<dbReference type="EMBL" id="JAPEVG010000049">
    <property type="protein sequence ID" value="KAJ8489413.1"/>
    <property type="molecule type" value="Genomic_DNA"/>
</dbReference>
<evidence type="ECO:0000256" key="13">
    <source>
        <dbReference type="PIRSR" id="PIRSR602401-1"/>
    </source>
</evidence>
<keyword evidence="16" id="KW-1185">Reference proteome</keyword>
<dbReference type="PROSITE" id="PS00086">
    <property type="entry name" value="CYTOCHROME_P450"/>
    <property type="match status" value="1"/>
</dbReference>
<dbReference type="PRINTS" id="PR00463">
    <property type="entry name" value="EP450I"/>
</dbReference>
<evidence type="ECO:0000256" key="1">
    <source>
        <dbReference type="ARBA" id="ARBA00001971"/>
    </source>
</evidence>
<evidence type="ECO:0000256" key="9">
    <source>
        <dbReference type="ARBA" id="ARBA00023002"/>
    </source>
</evidence>
<dbReference type="SUPFAM" id="SSF48264">
    <property type="entry name" value="Cytochrome P450"/>
    <property type="match status" value="1"/>
</dbReference>
<evidence type="ECO:0000256" key="11">
    <source>
        <dbReference type="ARBA" id="ARBA00023033"/>
    </source>
</evidence>
<evidence type="ECO:0000256" key="6">
    <source>
        <dbReference type="ARBA" id="ARBA00022692"/>
    </source>
</evidence>